<proteinExistence type="predicted"/>
<organism evidence="1 2">
    <name type="scientific">Fontibacillus panacisegetis</name>
    <dbReference type="NCBI Taxonomy" id="670482"/>
    <lineage>
        <taxon>Bacteria</taxon>
        <taxon>Bacillati</taxon>
        <taxon>Bacillota</taxon>
        <taxon>Bacilli</taxon>
        <taxon>Bacillales</taxon>
        <taxon>Paenibacillaceae</taxon>
        <taxon>Fontibacillus</taxon>
    </lineage>
</organism>
<dbReference type="Proteomes" id="UP000198972">
    <property type="component" value="Unassembled WGS sequence"/>
</dbReference>
<gene>
    <name evidence="1" type="ORF">SAMN04488542_103213</name>
</gene>
<reference evidence="1 2" key="1">
    <citation type="submission" date="2016-10" db="EMBL/GenBank/DDBJ databases">
        <authorList>
            <person name="de Groot N.N."/>
        </authorList>
    </citation>
    <scope>NUCLEOTIDE SEQUENCE [LARGE SCALE GENOMIC DNA]</scope>
    <source>
        <strain evidence="1 2">DSM 28129</strain>
    </source>
</reference>
<sequence>MPKYNLGQNEKTKCLLTMNELCQEIADENETENMESNSVEAIRNKFKNSDQSGIINKLEKLLYFHIEEFTDKYSRLKFLKYLYNIEKRGISKSKSKLYNKTRVRIIDILNKPRLDNIKTDITSKSAYGSITTMMKKNIAIELAEDIQKSKQVYFEHLNSYWDQIVTKLFDYVMTDRALCDPATALKELERIRVFLETRVLSRLPNKSLKLPYKESAFEIFYNILLSHEVLCNDADRVNINYKISLDDPPTKQYSEIFKKYEEKFVVTSEKIPEILKKICIKGPIEDSDIDIIKKMMTGKTLLDAVDVKNLKFAFKYVETLLGWFENVKKIDFSEGYNFSIFTTAIQELISVNANKEIFVNDFYGNKYTAKSMISALKNGEEVEAVIKQAWINKLENRYASNLGVHELIRAKRSVENVIFEIKKKLFIYQNMEDLQVANEMITYFVSRSLISRDVAMDIGAKFGELINKNCSEYRFIICDRGINVLNMFREFLLYEKTMEEVVDDISDMIRDFESEQAVNDYSFIVAREMFYTFEIQLSNTHEKRFLFNFIVNRKDKVLEGLNFMEMISGEESQEKIEIGLGKFMLG</sequence>
<dbReference type="AlphaFoldDB" id="A0A1G7GV60"/>
<accession>A0A1G7GV60</accession>
<evidence type="ECO:0000313" key="1">
    <source>
        <dbReference type="EMBL" id="SDE92032.1"/>
    </source>
</evidence>
<keyword evidence="2" id="KW-1185">Reference proteome</keyword>
<dbReference type="EMBL" id="FNBG01000003">
    <property type="protein sequence ID" value="SDE92032.1"/>
    <property type="molecule type" value="Genomic_DNA"/>
</dbReference>
<name>A0A1G7GV60_9BACL</name>
<evidence type="ECO:0000313" key="2">
    <source>
        <dbReference type="Proteomes" id="UP000198972"/>
    </source>
</evidence>
<protein>
    <submittedName>
        <fullName evidence="1">Uncharacterized protein</fullName>
    </submittedName>
</protein>